<proteinExistence type="inferred from homology"/>
<feature type="chain" id="PRO_5025717255" description="Hydrophobin" evidence="7">
    <location>
        <begin position="19"/>
        <end position="115"/>
    </location>
</feature>
<keyword evidence="9" id="KW-1185">Reference proteome</keyword>
<evidence type="ECO:0000256" key="4">
    <source>
        <dbReference type="ARBA" id="ARBA00022525"/>
    </source>
</evidence>
<sequence length="115" mass="11219">MQFKLAFVTVALATLAAATPSFPRGGGDSCTEPASSCSTGPIQCCNSIQQTTSGVLSTVLGILGINLSGVTGLVGLTCSPVTVVGGVSTCSANAVCCTNNSYGGLISVGCIPVTL</sequence>
<evidence type="ECO:0000256" key="3">
    <source>
        <dbReference type="ARBA" id="ARBA00022512"/>
    </source>
</evidence>
<evidence type="ECO:0000256" key="1">
    <source>
        <dbReference type="ARBA" id="ARBA00004191"/>
    </source>
</evidence>
<dbReference type="OrthoDB" id="4225815at2759"/>
<reference evidence="8" key="1">
    <citation type="journal article" date="2019" name="Environ. Microbiol.">
        <title>Fungal ecological strategies reflected in gene transcription - a case study of two litter decomposers.</title>
        <authorList>
            <person name="Barbi F."/>
            <person name="Kohler A."/>
            <person name="Barry K."/>
            <person name="Baskaran P."/>
            <person name="Daum C."/>
            <person name="Fauchery L."/>
            <person name="Ihrmark K."/>
            <person name="Kuo A."/>
            <person name="LaButti K."/>
            <person name="Lipzen A."/>
            <person name="Morin E."/>
            <person name="Grigoriev I.V."/>
            <person name="Henrissat B."/>
            <person name="Lindahl B."/>
            <person name="Martin F."/>
        </authorList>
    </citation>
    <scope>NUCLEOTIDE SEQUENCE</scope>
    <source>
        <strain evidence="8">JB14</strain>
    </source>
</reference>
<dbReference type="AlphaFoldDB" id="A0A6A4H7K6"/>
<keyword evidence="7" id="KW-0732">Signal</keyword>
<name>A0A6A4H7K6_9AGAR</name>
<evidence type="ECO:0000256" key="6">
    <source>
        <dbReference type="ARBA" id="ARBA00093546"/>
    </source>
</evidence>
<dbReference type="GO" id="GO:0009277">
    <property type="term" value="C:fungal-type cell wall"/>
    <property type="evidence" value="ECO:0007669"/>
    <property type="project" value="InterPro"/>
</dbReference>
<evidence type="ECO:0000256" key="7">
    <source>
        <dbReference type="RuleBase" id="RU365009"/>
    </source>
</evidence>
<evidence type="ECO:0000256" key="2">
    <source>
        <dbReference type="ARBA" id="ARBA00010446"/>
    </source>
</evidence>
<comment type="subcellular location">
    <subcellularLocation>
        <location evidence="1 7">Secreted</location>
        <location evidence="1 7">Cell wall</location>
    </subcellularLocation>
</comment>
<organism evidence="8 9">
    <name type="scientific">Gymnopus androsaceus JB14</name>
    <dbReference type="NCBI Taxonomy" id="1447944"/>
    <lineage>
        <taxon>Eukaryota</taxon>
        <taxon>Fungi</taxon>
        <taxon>Dikarya</taxon>
        <taxon>Basidiomycota</taxon>
        <taxon>Agaricomycotina</taxon>
        <taxon>Agaricomycetes</taxon>
        <taxon>Agaricomycetidae</taxon>
        <taxon>Agaricales</taxon>
        <taxon>Marasmiineae</taxon>
        <taxon>Omphalotaceae</taxon>
        <taxon>Gymnopus</taxon>
    </lineage>
</organism>
<evidence type="ECO:0000256" key="5">
    <source>
        <dbReference type="ARBA" id="ARBA00023157"/>
    </source>
</evidence>
<accession>A0A6A4H7K6</accession>
<dbReference type="GO" id="GO:0005199">
    <property type="term" value="F:structural constituent of cell wall"/>
    <property type="evidence" value="ECO:0007669"/>
    <property type="project" value="InterPro"/>
</dbReference>
<comment type="similarity">
    <text evidence="2 7">Belongs to the fungal hydrophobin family.</text>
</comment>
<dbReference type="Proteomes" id="UP000799118">
    <property type="component" value="Unassembled WGS sequence"/>
</dbReference>
<dbReference type="Pfam" id="PF01185">
    <property type="entry name" value="Hydrophobin"/>
    <property type="match status" value="1"/>
</dbReference>
<comment type="subunit">
    <text evidence="6">Self-assembles to form functional amyloid fibrils called rodlets. Self-assembly into fibrillar rodlets occurs spontaneously at hydrophobic:hydrophilic interfaces and the rodlets further associate laterally to form amphipathic monolayers.</text>
</comment>
<keyword evidence="4 7" id="KW-0964">Secreted</keyword>
<protein>
    <recommendedName>
        <fullName evidence="7">Hydrophobin</fullName>
    </recommendedName>
</protein>
<keyword evidence="5 7" id="KW-1015">Disulfide bond</keyword>
<evidence type="ECO:0000313" key="9">
    <source>
        <dbReference type="Proteomes" id="UP000799118"/>
    </source>
</evidence>
<dbReference type="CDD" id="cd23507">
    <property type="entry name" value="hydrophobin_I"/>
    <property type="match status" value="1"/>
</dbReference>
<gene>
    <name evidence="8" type="ORF">BT96DRAFT_967067</name>
</gene>
<dbReference type="SMART" id="SM00075">
    <property type="entry name" value="HYDRO"/>
    <property type="match status" value="1"/>
</dbReference>
<keyword evidence="3 7" id="KW-0134">Cell wall</keyword>
<evidence type="ECO:0000313" key="8">
    <source>
        <dbReference type="EMBL" id="KAE9394051.1"/>
    </source>
</evidence>
<dbReference type="EMBL" id="ML769558">
    <property type="protein sequence ID" value="KAE9394051.1"/>
    <property type="molecule type" value="Genomic_DNA"/>
</dbReference>
<dbReference type="InterPro" id="IPR001338">
    <property type="entry name" value="Class_I_Hydrophobin"/>
</dbReference>
<feature type="signal peptide" evidence="7">
    <location>
        <begin position="1"/>
        <end position="18"/>
    </location>
</feature>